<gene>
    <name evidence="1" type="ORF">Tcan_03302</name>
</gene>
<dbReference type="EMBL" id="JPKZ01000261">
    <property type="protein sequence ID" value="KHN88176.1"/>
    <property type="molecule type" value="Genomic_DNA"/>
</dbReference>
<dbReference type="Proteomes" id="UP000031036">
    <property type="component" value="Unassembled WGS sequence"/>
</dbReference>
<keyword evidence="2" id="KW-1185">Reference proteome</keyword>
<evidence type="ECO:0000313" key="2">
    <source>
        <dbReference type="Proteomes" id="UP000031036"/>
    </source>
</evidence>
<name>A0A0B2VXA6_TOXCA</name>
<accession>A0A0B2VXA6</accession>
<proteinExistence type="predicted"/>
<dbReference type="AlphaFoldDB" id="A0A0B2VXA6"/>
<sequence length="65" mass="7470">MILSSFPSPSRRAEVEISTGRMGFEADNRYRGLCFRNIFQLARTIAYCSFRRWCSYGSDAPLPRG</sequence>
<comment type="caution">
    <text evidence="1">The sequence shown here is derived from an EMBL/GenBank/DDBJ whole genome shotgun (WGS) entry which is preliminary data.</text>
</comment>
<organism evidence="1 2">
    <name type="scientific">Toxocara canis</name>
    <name type="common">Canine roundworm</name>
    <dbReference type="NCBI Taxonomy" id="6265"/>
    <lineage>
        <taxon>Eukaryota</taxon>
        <taxon>Metazoa</taxon>
        <taxon>Ecdysozoa</taxon>
        <taxon>Nematoda</taxon>
        <taxon>Chromadorea</taxon>
        <taxon>Rhabditida</taxon>
        <taxon>Spirurina</taxon>
        <taxon>Ascaridomorpha</taxon>
        <taxon>Ascaridoidea</taxon>
        <taxon>Toxocaridae</taxon>
        <taxon>Toxocara</taxon>
    </lineage>
</organism>
<protein>
    <submittedName>
        <fullName evidence="1">Uncharacterized protein</fullName>
    </submittedName>
</protein>
<evidence type="ECO:0000313" key="1">
    <source>
        <dbReference type="EMBL" id="KHN88176.1"/>
    </source>
</evidence>
<reference evidence="1 2" key="1">
    <citation type="submission" date="2014-11" db="EMBL/GenBank/DDBJ databases">
        <title>Genetic blueprint of the zoonotic pathogen Toxocara canis.</title>
        <authorList>
            <person name="Zhu X.-Q."/>
            <person name="Korhonen P.K."/>
            <person name="Cai H."/>
            <person name="Young N.D."/>
            <person name="Nejsum P."/>
            <person name="von Samson-Himmelstjerna G."/>
            <person name="Boag P.R."/>
            <person name="Tan P."/>
            <person name="Li Q."/>
            <person name="Min J."/>
            <person name="Yang Y."/>
            <person name="Wang X."/>
            <person name="Fang X."/>
            <person name="Hall R.S."/>
            <person name="Hofmann A."/>
            <person name="Sternberg P.W."/>
            <person name="Jex A.R."/>
            <person name="Gasser R.B."/>
        </authorList>
    </citation>
    <scope>NUCLEOTIDE SEQUENCE [LARGE SCALE GENOMIC DNA]</scope>
    <source>
        <strain evidence="1">PN_DK_2014</strain>
    </source>
</reference>